<evidence type="ECO:0000313" key="2">
    <source>
        <dbReference type="Proteomes" id="UP000229554"/>
    </source>
</evidence>
<sequence>QRLGKNKPTPTVTVAPTAKPGIYPTVIPTSIPTVIPTAMPTVAPTPTPAITSYITPVPQQVTFVPKGIVFITNNQGLLLRDIQLTLTSIETKATVQTVHYTNNPHGTPIHFILLPVPQGEYSLYVTAKSHDGVMYRQSGTCNNSLKKGTCIIANGDPVIVEIKINQLINIAQINENIKRTLDKQKQSMVAAKKLDTVMEQKINNWFLNLIERILGR</sequence>
<dbReference type="Proteomes" id="UP000229554">
    <property type="component" value="Unassembled WGS sequence"/>
</dbReference>
<dbReference type="AlphaFoldDB" id="A0A2M8KSQ9"/>
<reference evidence="2" key="1">
    <citation type="submission" date="2017-09" db="EMBL/GenBank/DDBJ databases">
        <title>Depth-based differentiation of microbial function through sediment-hosted aquifers and enrichment of novel symbionts in the deep terrestrial subsurface.</title>
        <authorList>
            <person name="Probst A.J."/>
            <person name="Ladd B."/>
            <person name="Jarett J.K."/>
            <person name="Geller-Mcgrath D.E."/>
            <person name="Sieber C.M.K."/>
            <person name="Emerson J.B."/>
            <person name="Anantharaman K."/>
            <person name="Thomas B.C."/>
            <person name="Malmstrom R."/>
            <person name="Stieglmeier M."/>
            <person name="Klingl A."/>
            <person name="Woyke T."/>
            <person name="Ryan C.M."/>
            <person name="Banfield J.F."/>
        </authorList>
    </citation>
    <scope>NUCLEOTIDE SEQUENCE [LARGE SCALE GENOMIC DNA]</scope>
</reference>
<gene>
    <name evidence="1" type="ORF">COU88_02215</name>
</gene>
<evidence type="ECO:0000313" key="1">
    <source>
        <dbReference type="EMBL" id="PJE62941.1"/>
    </source>
</evidence>
<accession>A0A2M8KSQ9</accession>
<protein>
    <submittedName>
        <fullName evidence="1">Uncharacterized protein</fullName>
    </submittedName>
</protein>
<comment type="caution">
    <text evidence="1">The sequence shown here is derived from an EMBL/GenBank/DDBJ whole genome shotgun (WGS) entry which is preliminary data.</text>
</comment>
<organism evidence="1 2">
    <name type="scientific">Candidatus Roizmanbacteria bacterium CG10_big_fil_rev_8_21_14_0_10_39_6</name>
    <dbReference type="NCBI Taxonomy" id="1974853"/>
    <lineage>
        <taxon>Bacteria</taxon>
        <taxon>Candidatus Roizmaniibacteriota</taxon>
    </lineage>
</organism>
<dbReference type="EMBL" id="PFED01000094">
    <property type="protein sequence ID" value="PJE62941.1"/>
    <property type="molecule type" value="Genomic_DNA"/>
</dbReference>
<feature type="non-terminal residue" evidence="1">
    <location>
        <position position="1"/>
    </location>
</feature>
<proteinExistence type="predicted"/>
<name>A0A2M8KSQ9_9BACT</name>